<proteinExistence type="predicted"/>
<evidence type="ECO:0000259" key="1">
    <source>
        <dbReference type="Pfam" id="PF04991"/>
    </source>
</evidence>
<dbReference type="KEGG" id="mans:FRW55_03740"/>
<dbReference type="InterPro" id="IPR052613">
    <property type="entry name" value="LicD_transferase"/>
</dbReference>
<dbReference type="RefSeq" id="WP_146368788.1">
    <property type="nucleotide sequence ID" value="NZ_CP042295.1"/>
</dbReference>
<dbReference type="InterPro" id="IPR007074">
    <property type="entry name" value="LicD/FKTN/FKRP_NTP_transf"/>
</dbReference>
<dbReference type="Pfam" id="PF04991">
    <property type="entry name" value="LicD"/>
    <property type="match status" value="1"/>
</dbReference>
<dbReference type="PANTHER" id="PTHR13627:SF31">
    <property type="entry name" value="RIBITOL 5-PHOSPHATE TRANSFERASE FKRP"/>
    <property type="match status" value="1"/>
</dbReference>
<organism evidence="2 3">
    <name type="scientific">Mycoplasma anserisalpingitidis</name>
    <dbReference type="NCBI Taxonomy" id="519450"/>
    <lineage>
        <taxon>Bacteria</taxon>
        <taxon>Bacillati</taxon>
        <taxon>Mycoplasmatota</taxon>
        <taxon>Mollicutes</taxon>
        <taxon>Mycoplasmataceae</taxon>
        <taxon>Mycoplasma</taxon>
    </lineage>
</organism>
<gene>
    <name evidence="2" type="ORF">FRW55_03740</name>
</gene>
<accession>A0A5B8K2X9</accession>
<dbReference type="OrthoDB" id="398797at2"/>
<keyword evidence="3" id="KW-1185">Reference proteome</keyword>
<dbReference type="PANTHER" id="PTHR13627">
    <property type="entry name" value="FUKUTIN RELATED PROTEIN"/>
    <property type="match status" value="1"/>
</dbReference>
<name>A0A5B8K2X9_9MOLU</name>
<dbReference type="AlphaFoldDB" id="A0A5B8K2X9"/>
<protein>
    <submittedName>
        <fullName evidence="2">LicD family protein</fullName>
    </submittedName>
</protein>
<evidence type="ECO:0000313" key="3">
    <source>
        <dbReference type="Proteomes" id="UP000318927"/>
    </source>
</evidence>
<feature type="domain" description="LicD/FKTN/FKRP nucleotidyltransferase" evidence="1">
    <location>
        <begin position="31"/>
        <end position="241"/>
    </location>
</feature>
<dbReference type="NCBIfam" id="NF045866">
    <property type="entry name" value="GGPL_Ptran_Mf1"/>
    <property type="match status" value="1"/>
</dbReference>
<evidence type="ECO:0000313" key="2">
    <source>
        <dbReference type="EMBL" id="QDY87245.1"/>
    </source>
</evidence>
<dbReference type="EMBL" id="CP042295">
    <property type="protein sequence ID" value="QDY87245.1"/>
    <property type="molecule type" value="Genomic_DNA"/>
</dbReference>
<sequence>MQLSDHPSLQSNIDKRKSKNLELLKKITKFCEENNLFYSLYFGSALGAVRDKEIIKWDADIDIIINLETYEKLKQQFPKNVIDNKNCKNYCYQFPRFVDTYDEKNPNSSFVDLFIAIESEPEKFLRYSKSKFNKLRAFKGYFKNFRTFYTHKFAQNLIVLCVKILLFWVRPLTVEDAQKQVKTDKDTGIYFIVHWPNSKQKLIDDHIILKRDTQEIIKVELNGHKFNVVKNIQFYLEQIYGQNWITPIKSNNYVFYGYYEMGKSK</sequence>
<dbReference type="GO" id="GO:0009100">
    <property type="term" value="P:glycoprotein metabolic process"/>
    <property type="evidence" value="ECO:0007669"/>
    <property type="project" value="UniProtKB-ARBA"/>
</dbReference>
<reference evidence="2 3" key="1">
    <citation type="journal article" date="2019" name="Microbiol. Resour. Announc.">
        <title>Complete Genome Sequences of Three Mycoplasma anserisalpingitis (Mycoplasma sp. 1220) Strains.</title>
        <authorList>
            <person name="Grozner D."/>
            <person name="Forro B."/>
            <person name="Kovacs A.B."/>
            <person name="Marton S."/>
            <person name="Banyai K."/>
            <person name="Kreizinger Z."/>
            <person name="Sulyok K.M."/>
            <person name="Gyuranecz M."/>
        </authorList>
    </citation>
    <scope>NUCLEOTIDE SEQUENCE [LARGE SCALE GENOMIC DNA]</scope>
    <source>
        <strain evidence="2 3">ATCC:BAA-2147</strain>
    </source>
</reference>
<dbReference type="Proteomes" id="UP000318927">
    <property type="component" value="Chromosome"/>
</dbReference>